<dbReference type="InterPro" id="IPR012971">
    <property type="entry name" value="NOG2_N_dom"/>
</dbReference>
<dbReference type="EMBL" id="CP142728">
    <property type="protein sequence ID" value="WUR02973.1"/>
    <property type="molecule type" value="Genomic_DNA"/>
</dbReference>
<evidence type="ECO:0000256" key="4">
    <source>
        <dbReference type="ARBA" id="ARBA00022741"/>
    </source>
</evidence>
<dbReference type="InterPro" id="IPR006073">
    <property type="entry name" value="GTP-bd"/>
</dbReference>
<reference evidence="9" key="1">
    <citation type="journal article" date="2024" name="BMC Genomics">
        <title>Functional annotation of a divergent genome using sequence and structure-based similarity.</title>
        <authorList>
            <person name="Svedberg D."/>
            <person name="Winiger R.R."/>
            <person name="Berg A."/>
            <person name="Sharma H."/>
            <person name="Tellgren-Roth C."/>
            <person name="Debrunner-Vossbrinck B.A."/>
            <person name="Vossbrinck C.R."/>
            <person name="Barandun J."/>
        </authorList>
    </citation>
    <scope>NUCLEOTIDE SEQUENCE</scope>
    <source>
        <strain evidence="9">Illinois isolate</strain>
    </source>
</reference>
<dbReference type="InterPro" id="IPR027417">
    <property type="entry name" value="P-loop_NTPase"/>
</dbReference>
<gene>
    <name evidence="9" type="ORF">VNE69_03186</name>
</gene>
<dbReference type="Pfam" id="PF08153">
    <property type="entry name" value="NGP1NT"/>
    <property type="match status" value="1"/>
</dbReference>
<evidence type="ECO:0000313" key="9">
    <source>
        <dbReference type="EMBL" id="WUR02973.1"/>
    </source>
</evidence>
<accession>A0AAX4JAJ2</accession>
<dbReference type="Proteomes" id="UP001334084">
    <property type="component" value="Chromosome 3"/>
</dbReference>
<dbReference type="CDD" id="cd01858">
    <property type="entry name" value="NGP_1"/>
    <property type="match status" value="1"/>
</dbReference>
<evidence type="ECO:0000256" key="7">
    <source>
        <dbReference type="RuleBase" id="RU364023"/>
    </source>
</evidence>
<comment type="function">
    <text evidence="1 7">GTPase that associates with pre-60S ribosomal subunits in the nucleolus and is required for their nuclear export and maturation.</text>
</comment>
<dbReference type="SUPFAM" id="SSF52540">
    <property type="entry name" value="P-loop containing nucleoside triphosphate hydrolases"/>
    <property type="match status" value="1"/>
</dbReference>
<dbReference type="GeneID" id="90540782"/>
<feature type="domain" description="CP-type G" evidence="8">
    <location>
        <begin position="153"/>
        <end position="314"/>
    </location>
</feature>
<evidence type="ECO:0000259" key="8">
    <source>
        <dbReference type="PROSITE" id="PS51721"/>
    </source>
</evidence>
<dbReference type="FunFam" id="3.40.50.300:FF:000559">
    <property type="entry name" value="Nuclear/nucleolar GTPase 2"/>
    <property type="match status" value="1"/>
</dbReference>
<dbReference type="GO" id="GO:0005730">
    <property type="term" value="C:nucleolus"/>
    <property type="evidence" value="ECO:0007669"/>
    <property type="project" value="UniProtKB-SubCell"/>
</dbReference>
<dbReference type="AlphaFoldDB" id="A0AAX4JAJ2"/>
<name>A0AAX4JAJ2_9MICR</name>
<dbReference type="PRINTS" id="PR00326">
    <property type="entry name" value="GTP1OBG"/>
</dbReference>
<dbReference type="InterPro" id="IPR030378">
    <property type="entry name" value="G_CP_dom"/>
</dbReference>
<dbReference type="Gene3D" id="1.10.1580.10">
    <property type="match status" value="1"/>
</dbReference>
<keyword evidence="4 7" id="KW-0547">Nucleotide-binding</keyword>
<dbReference type="Gene3D" id="3.40.50.300">
    <property type="entry name" value="P-loop containing nucleotide triphosphate hydrolases"/>
    <property type="match status" value="1"/>
</dbReference>
<evidence type="ECO:0000256" key="6">
    <source>
        <dbReference type="ARBA" id="ARBA00023242"/>
    </source>
</evidence>
<dbReference type="InterPro" id="IPR050755">
    <property type="entry name" value="TRAFAC_YlqF/YawG_RiboMat"/>
</dbReference>
<sequence>MKENFYNKKNIKYLNMIRGDKPIRNSRAEIIKPAEFQKSKAKTGRIHPDRKWFRASKTVSQLDLEKFREASKIETPYNVLLKTGNVPYSLLTENKKKKNTVEYDSIFGKKAIRKKPKLLVTSLEEMAKSKNEVIAEKKEIKKDAVKGQSTRIWKELYKVLDSSDVIIHVLDARDPLGTMCEKISTYIKEEAPHKHLIYLLNKVDLVPTGVTAKWLKYFSNKHTTLAYHAQSLENNFGKTNLINILRQLDNLYNKKHTSVGFVGYPNSGKSSIINSLRNKHVCNVAPVPGETKVWQYITLTRSIYLIDCPGVVPIPDFEQAVFRGAIRIENLENPEYYVELLANKYKTEISKLYRIEFRDIEDLFQKFSVKYGKITKGNRPYVDLISKTILHDWNRGKISYFNLPPTEE</sequence>
<keyword evidence="6 7" id="KW-0539">Nucleus</keyword>
<dbReference type="Pfam" id="PF01926">
    <property type="entry name" value="MMR_HSR1"/>
    <property type="match status" value="1"/>
</dbReference>
<proteinExistence type="inferred from homology"/>
<organism evidence="9 10">
    <name type="scientific">Vairimorpha necatrix</name>
    <dbReference type="NCBI Taxonomy" id="6039"/>
    <lineage>
        <taxon>Eukaryota</taxon>
        <taxon>Fungi</taxon>
        <taxon>Fungi incertae sedis</taxon>
        <taxon>Microsporidia</taxon>
        <taxon>Nosematidae</taxon>
        <taxon>Vairimorpha</taxon>
    </lineage>
</organism>
<dbReference type="GO" id="GO:0005525">
    <property type="term" value="F:GTP binding"/>
    <property type="evidence" value="ECO:0007669"/>
    <property type="project" value="UniProtKB-KW"/>
</dbReference>
<evidence type="ECO:0000313" key="10">
    <source>
        <dbReference type="Proteomes" id="UP001334084"/>
    </source>
</evidence>
<evidence type="ECO:0000256" key="5">
    <source>
        <dbReference type="ARBA" id="ARBA00023134"/>
    </source>
</evidence>
<dbReference type="RefSeq" id="XP_065329118.1">
    <property type="nucleotide sequence ID" value="XM_065473046.1"/>
</dbReference>
<dbReference type="PANTHER" id="PTHR11089">
    <property type="entry name" value="GTP-BINDING PROTEIN-RELATED"/>
    <property type="match status" value="1"/>
</dbReference>
<evidence type="ECO:0000256" key="2">
    <source>
        <dbReference type="ARBA" id="ARBA00004604"/>
    </source>
</evidence>
<evidence type="ECO:0000256" key="1">
    <source>
        <dbReference type="ARBA" id="ARBA00003892"/>
    </source>
</evidence>
<dbReference type="InterPro" id="IPR024929">
    <property type="entry name" value="GNL2_CP_dom"/>
</dbReference>
<evidence type="ECO:0000256" key="3">
    <source>
        <dbReference type="ARBA" id="ARBA00022127"/>
    </source>
</evidence>
<dbReference type="PANTHER" id="PTHR11089:SF9">
    <property type="entry name" value="NUCLEOLAR GTP-BINDING PROTEIN 2"/>
    <property type="match status" value="1"/>
</dbReference>
<comment type="subcellular location">
    <subcellularLocation>
        <location evidence="2 7">Nucleus</location>
        <location evidence="2 7">Nucleolus</location>
    </subcellularLocation>
</comment>
<dbReference type="KEGG" id="vnx:VNE69_03186"/>
<comment type="similarity">
    <text evidence="7">Belongs to the TRAFAC class YlqF/YawG GTPase family. NOG2 subfamily.</text>
</comment>
<dbReference type="PROSITE" id="PS51721">
    <property type="entry name" value="G_CP"/>
    <property type="match status" value="1"/>
</dbReference>
<keyword evidence="5 7" id="KW-0342">GTP-binding</keyword>
<dbReference type="InterPro" id="IPR023179">
    <property type="entry name" value="GTP-bd_ortho_bundle_sf"/>
</dbReference>
<keyword evidence="10" id="KW-1185">Reference proteome</keyword>
<protein>
    <recommendedName>
        <fullName evidence="3 7">Nucleolar GTP-binding protein 2</fullName>
    </recommendedName>
</protein>